<dbReference type="PANTHER" id="PTHR46957:SF6">
    <property type="entry name" value="PROTEIN-TYROSINE-PHOSPHATASE"/>
    <property type="match status" value="1"/>
</dbReference>
<evidence type="ECO:0000256" key="6">
    <source>
        <dbReference type="ARBA" id="ARBA00022737"/>
    </source>
</evidence>
<evidence type="ECO:0000259" key="18">
    <source>
        <dbReference type="PROSITE" id="PS50055"/>
    </source>
</evidence>
<dbReference type="InterPro" id="IPR003595">
    <property type="entry name" value="Tyr_Pase_cat"/>
</dbReference>
<dbReference type="PROSITE" id="PS50055">
    <property type="entry name" value="TYR_PHOSPHATASE_PTP"/>
    <property type="match status" value="2"/>
</dbReference>
<evidence type="ECO:0000256" key="8">
    <source>
        <dbReference type="ARBA" id="ARBA00022912"/>
    </source>
</evidence>
<feature type="domain" description="Fibronectin type-III" evidence="21">
    <location>
        <begin position="272"/>
        <end position="363"/>
    </location>
</feature>
<dbReference type="FunFam" id="3.90.190.10:FF:000002">
    <property type="entry name" value="receptor-type tyrosine-protein phosphatase delta isoform X2"/>
    <property type="match status" value="1"/>
</dbReference>
<dbReference type="Pfam" id="PF00041">
    <property type="entry name" value="fn3"/>
    <property type="match status" value="6"/>
</dbReference>
<dbReference type="FunFam" id="2.60.40.10:FF:000028">
    <property type="entry name" value="Neuronal cell adhesion molecule"/>
    <property type="match status" value="2"/>
</dbReference>
<dbReference type="InterPro" id="IPR007110">
    <property type="entry name" value="Ig-like_dom"/>
</dbReference>
<keyword evidence="14" id="KW-0393">Immunoglobulin domain</keyword>
<feature type="domain" description="Tyrosine-protein phosphatase" evidence="18">
    <location>
        <begin position="1426"/>
        <end position="1693"/>
    </location>
</feature>
<reference evidence="23" key="3">
    <citation type="submission" date="2015-06" db="UniProtKB">
        <authorList>
            <consortium name="EnsemblMetazoa"/>
        </authorList>
    </citation>
    <scope>IDENTIFICATION</scope>
</reference>
<dbReference type="GO" id="GO:0016020">
    <property type="term" value="C:membrane"/>
    <property type="evidence" value="ECO:0007669"/>
    <property type="project" value="UniProtKB-SubCell"/>
</dbReference>
<dbReference type="eggNOG" id="KOG4228">
    <property type="taxonomic scope" value="Eukaryota"/>
</dbReference>
<dbReference type="SMART" id="SM00194">
    <property type="entry name" value="PTPc"/>
    <property type="match status" value="2"/>
</dbReference>
<protein>
    <recommendedName>
        <fullName evidence="3">protein-tyrosine-phosphatase</fullName>
        <ecNumber evidence="3">3.1.3.48</ecNumber>
    </recommendedName>
</protein>
<dbReference type="GO" id="GO:0004725">
    <property type="term" value="F:protein tyrosine phosphatase activity"/>
    <property type="evidence" value="ECO:0000318"/>
    <property type="project" value="GO_Central"/>
</dbReference>
<dbReference type="SUPFAM" id="SSF48726">
    <property type="entry name" value="Immunoglobulin"/>
    <property type="match status" value="3"/>
</dbReference>
<evidence type="ECO:0000256" key="7">
    <source>
        <dbReference type="ARBA" id="ARBA00022801"/>
    </source>
</evidence>
<dbReference type="FunFam" id="2.60.40.10:FF:003785">
    <property type="match status" value="1"/>
</dbReference>
<dbReference type="FunFam" id="2.60.40.10:FF:000023">
    <property type="entry name" value="receptor-type tyrosine-protein phosphatase delta isoform X2"/>
    <property type="match status" value="1"/>
</dbReference>
<feature type="domain" description="Fibronectin type-III" evidence="21">
    <location>
        <begin position="774"/>
        <end position="874"/>
    </location>
</feature>
<feature type="region of interest" description="Disordered" evidence="16">
    <location>
        <begin position="589"/>
        <end position="608"/>
    </location>
</feature>
<dbReference type="InterPro" id="IPR013098">
    <property type="entry name" value="Ig_I-set"/>
</dbReference>
<evidence type="ECO:0000256" key="5">
    <source>
        <dbReference type="ARBA" id="ARBA00022729"/>
    </source>
</evidence>
<keyword evidence="11" id="KW-1015">Disulfide bond</keyword>
<evidence type="ECO:0000313" key="22">
    <source>
        <dbReference type="EMBL" id="ESN95495.1"/>
    </source>
</evidence>
<evidence type="ECO:0000256" key="16">
    <source>
        <dbReference type="SAM" id="MobiDB-lite"/>
    </source>
</evidence>
<feature type="domain" description="Fibronectin type-III" evidence="21">
    <location>
        <begin position="1078"/>
        <end position="1180"/>
    </location>
</feature>
<evidence type="ECO:0000256" key="10">
    <source>
        <dbReference type="ARBA" id="ARBA00023136"/>
    </source>
</evidence>
<dbReference type="RefSeq" id="XP_009026365.1">
    <property type="nucleotide sequence ID" value="XM_009028117.1"/>
</dbReference>
<feature type="domain" description="Tyrosine specific protein phosphatases" evidence="19">
    <location>
        <begin position="1907"/>
        <end position="1983"/>
    </location>
</feature>
<dbReference type="InterPro" id="IPR050713">
    <property type="entry name" value="RTP_Phos/Ushers"/>
</dbReference>
<dbReference type="PROSITE" id="PS50853">
    <property type="entry name" value="FN3"/>
    <property type="match status" value="8"/>
</dbReference>
<keyword evidence="7" id="KW-0378">Hydrolase</keyword>
<dbReference type="SMART" id="SM00408">
    <property type="entry name" value="IGc2"/>
    <property type="match status" value="3"/>
</dbReference>
<dbReference type="CDD" id="cd00063">
    <property type="entry name" value="FN3"/>
    <property type="match status" value="8"/>
</dbReference>
<keyword evidence="10 17" id="KW-0472">Membrane</keyword>
<dbReference type="CDD" id="cd14554">
    <property type="entry name" value="R-PTP-LAR-2"/>
    <property type="match status" value="1"/>
</dbReference>
<dbReference type="InterPro" id="IPR000242">
    <property type="entry name" value="PTP_cat"/>
</dbReference>
<keyword evidence="5" id="KW-0732">Signal</keyword>
<evidence type="ECO:0000256" key="2">
    <source>
        <dbReference type="ARBA" id="ARBA00010504"/>
    </source>
</evidence>
<evidence type="ECO:0000259" key="20">
    <source>
        <dbReference type="PROSITE" id="PS50835"/>
    </source>
</evidence>
<accession>T1EDA3</accession>
<dbReference type="GO" id="GO:0007165">
    <property type="term" value="P:signal transduction"/>
    <property type="evidence" value="ECO:0000318"/>
    <property type="project" value="GO_Central"/>
</dbReference>
<dbReference type="InterPro" id="IPR029021">
    <property type="entry name" value="Prot-tyrosine_phosphatase-like"/>
</dbReference>
<evidence type="ECO:0000313" key="23">
    <source>
        <dbReference type="EnsemblMetazoa" id="HelroP102544"/>
    </source>
</evidence>
<comment type="similarity">
    <text evidence="2">Belongs to the protein-tyrosine phosphatase family. Receptor class 2A subfamily.</text>
</comment>
<dbReference type="SMART" id="SM00060">
    <property type="entry name" value="FN3"/>
    <property type="match status" value="8"/>
</dbReference>
<dbReference type="CDD" id="cd00096">
    <property type="entry name" value="Ig"/>
    <property type="match status" value="1"/>
</dbReference>
<dbReference type="CDD" id="cd14553">
    <property type="entry name" value="R-PTPc-LAR-1"/>
    <property type="match status" value="1"/>
</dbReference>
<dbReference type="Gene3D" id="2.60.40.10">
    <property type="entry name" value="Immunoglobulins"/>
    <property type="match status" value="11"/>
</dbReference>
<dbReference type="FunFam" id="2.60.40.10:FF:000036">
    <property type="entry name" value="receptor-type tyrosine-protein phosphatase delta isoform X1"/>
    <property type="match status" value="1"/>
</dbReference>
<dbReference type="OMA" id="TWTDYRV"/>
<feature type="domain" description="Fibronectin type-III" evidence="21">
    <location>
        <begin position="467"/>
        <end position="564"/>
    </location>
</feature>
<dbReference type="EMBL" id="KB097519">
    <property type="protein sequence ID" value="ESN95495.1"/>
    <property type="molecule type" value="Genomic_DNA"/>
</dbReference>
<reference evidence="22 24" key="2">
    <citation type="journal article" date="2013" name="Nature">
        <title>Insights into bilaterian evolution from three spiralian genomes.</title>
        <authorList>
            <person name="Simakov O."/>
            <person name="Marletaz F."/>
            <person name="Cho S.J."/>
            <person name="Edsinger-Gonzales E."/>
            <person name="Havlak P."/>
            <person name="Hellsten U."/>
            <person name="Kuo D.H."/>
            <person name="Larsson T."/>
            <person name="Lv J."/>
            <person name="Arendt D."/>
            <person name="Savage R."/>
            <person name="Osoegawa K."/>
            <person name="de Jong P."/>
            <person name="Grimwood J."/>
            <person name="Chapman J.A."/>
            <person name="Shapiro H."/>
            <person name="Aerts A."/>
            <person name="Otillar R.P."/>
            <person name="Terry A.Y."/>
            <person name="Boore J.L."/>
            <person name="Grigoriev I.V."/>
            <person name="Lindberg D.R."/>
            <person name="Seaver E.C."/>
            <person name="Weisblat D.A."/>
            <person name="Putnam N.H."/>
            <person name="Rokhsar D.S."/>
        </authorList>
    </citation>
    <scope>NUCLEOTIDE SEQUENCE</scope>
</reference>
<dbReference type="SMART" id="SM00409">
    <property type="entry name" value="IG"/>
    <property type="match status" value="3"/>
</dbReference>
<dbReference type="InterPro" id="IPR036116">
    <property type="entry name" value="FN3_sf"/>
</dbReference>
<evidence type="ECO:0000259" key="19">
    <source>
        <dbReference type="PROSITE" id="PS50056"/>
    </source>
</evidence>
<dbReference type="InterPro" id="IPR000387">
    <property type="entry name" value="Tyr_Pase_dom"/>
</dbReference>
<keyword evidence="12" id="KW-0675">Receptor</keyword>
<dbReference type="InterPro" id="IPR003598">
    <property type="entry name" value="Ig_sub2"/>
</dbReference>
<keyword evidence="6" id="KW-0677">Repeat</keyword>
<evidence type="ECO:0000256" key="17">
    <source>
        <dbReference type="SAM" id="Phobius"/>
    </source>
</evidence>
<dbReference type="EC" id="3.1.3.48" evidence="3"/>
<evidence type="ECO:0000256" key="11">
    <source>
        <dbReference type="ARBA" id="ARBA00023157"/>
    </source>
</evidence>
<dbReference type="FunFam" id="3.90.190.10:FF:000001">
    <property type="entry name" value="Receptor-type tyrosine-protein phosphatase F isoform A"/>
    <property type="match status" value="1"/>
</dbReference>
<feature type="domain" description="Fibronectin type-III" evidence="21">
    <location>
        <begin position="368"/>
        <end position="465"/>
    </location>
</feature>
<dbReference type="Pfam" id="PF07679">
    <property type="entry name" value="I-set"/>
    <property type="match status" value="1"/>
</dbReference>
<dbReference type="PROSITE" id="PS00383">
    <property type="entry name" value="TYR_PHOSPHATASE_1"/>
    <property type="match status" value="2"/>
</dbReference>
<dbReference type="FunFam" id="2.60.40.10:FF:000027">
    <property type="entry name" value="receptor-type tyrosine-protein phosphatase delta isoform X1"/>
    <property type="match status" value="1"/>
</dbReference>
<dbReference type="InterPro" id="IPR016130">
    <property type="entry name" value="Tyr_Pase_AS"/>
</dbReference>
<dbReference type="SUPFAM" id="SSF49265">
    <property type="entry name" value="Fibronectin type III"/>
    <property type="match status" value="5"/>
</dbReference>
<dbReference type="FunFam" id="2.60.40.10:FF:000010">
    <property type="entry name" value="receptor-type tyrosine-protein phosphatase delta isoform X1"/>
    <property type="match status" value="1"/>
</dbReference>
<dbReference type="Pfam" id="PF13927">
    <property type="entry name" value="Ig_3"/>
    <property type="match status" value="2"/>
</dbReference>
<feature type="domain" description="Fibronectin type-III" evidence="21">
    <location>
        <begin position="973"/>
        <end position="1077"/>
    </location>
</feature>
<dbReference type="OrthoDB" id="10253954at2759"/>
<gene>
    <name evidence="23" type="primary">20194555</name>
    <name evidence="22" type="ORF">HELRODRAFT_102544</name>
</gene>
<dbReference type="InterPro" id="IPR003961">
    <property type="entry name" value="FN3_dom"/>
</dbReference>
<comment type="catalytic activity">
    <reaction evidence="15">
        <text>O-phospho-L-tyrosyl-[protein] + H2O = L-tyrosyl-[protein] + phosphate</text>
        <dbReference type="Rhea" id="RHEA:10684"/>
        <dbReference type="Rhea" id="RHEA-COMP:10136"/>
        <dbReference type="Rhea" id="RHEA-COMP:20101"/>
        <dbReference type="ChEBI" id="CHEBI:15377"/>
        <dbReference type="ChEBI" id="CHEBI:43474"/>
        <dbReference type="ChEBI" id="CHEBI:46858"/>
        <dbReference type="ChEBI" id="CHEBI:61978"/>
        <dbReference type="EC" id="3.1.3.48"/>
    </reaction>
</comment>
<dbReference type="EMBL" id="AMQM01006801">
    <property type="status" value="NOT_ANNOTATED_CDS"/>
    <property type="molecule type" value="Genomic_DNA"/>
</dbReference>
<dbReference type="FunFam" id="2.60.40.10:FF:004888">
    <property type="match status" value="1"/>
</dbReference>
<dbReference type="PRINTS" id="PR00700">
    <property type="entry name" value="PRTYPHPHTASE"/>
</dbReference>
<name>T1EDA3_HELRO</name>
<feature type="domain" description="Fibronectin type-III" evidence="21">
    <location>
        <begin position="674"/>
        <end position="772"/>
    </location>
</feature>
<proteinExistence type="inferred from homology"/>
<dbReference type="PANTHER" id="PTHR46957">
    <property type="entry name" value="CYTOKINE RECEPTOR"/>
    <property type="match status" value="1"/>
</dbReference>
<evidence type="ECO:0000313" key="24">
    <source>
        <dbReference type="Proteomes" id="UP000015101"/>
    </source>
</evidence>
<dbReference type="FunCoup" id="T1EDA3">
    <property type="interactions" value="231"/>
</dbReference>
<dbReference type="FunFam" id="2.60.40.10:FF:001000">
    <property type="entry name" value="tyrosine-protein phosphatase Lar isoform X3"/>
    <property type="match status" value="1"/>
</dbReference>
<evidence type="ECO:0000256" key="13">
    <source>
        <dbReference type="ARBA" id="ARBA00023180"/>
    </source>
</evidence>
<dbReference type="STRING" id="6412.T1EDA3"/>
<keyword evidence="13" id="KW-0325">Glycoprotein</keyword>
<feature type="domain" description="Tyrosine specific protein phosphatases" evidence="19">
    <location>
        <begin position="1613"/>
        <end position="1684"/>
    </location>
</feature>
<sequence>MSATFYCLFTGKPQPEGTWRHNNRIMIPSARNPTFVIKPVDFGSVLKFTQVRKKDEGTYICEANNHVGASSQATFNLTVYDHYNIPHGFPQIHPQPAKTIIDMYKSFVLNCGAYPQSNITWLKDNVPIEMWRFSHSIVPRGDLQMLNTNQHYEGRYECVAENEVGTNYSLPADVFVRARYSAPEWIMLPINEEVAFGSSIKLSCSAQGTPAPEVKWRREDGVDSDPNIFSQSGGVMMLHKVVESANYTCVANSTHGTINHTAEVRVKALPKPPVGVKITEVSPNSVRLSWLSGNVEPVESYAVEYYPKFHYALSRTEDRDIYRTDHEVSNLLPYTEYIFRVIALNANGRSPPSQPVDVTTGELVPGSQPLEVRARAISPNSVVVTWREPNITNGVIKGYKVYYTLSPNSLPVSLWTQHTVENTLMATLKNLMRNRTYTITVLAFTRVGDGPLSENVHVVTNTDVPDMPSNFGATQKSPTSILLHWDRPTTGSITSYRINYMDYRSKSNFSRDVPDSEFSSPSQNIKYELSNLNSDTYYNIWLSAVSEKGEGPPSTTIQIQTDPQGLQICSSAFITKIVSLFCFKNEKKTSSSSSSSQPTSSSSSPSFSTSLSSSSFEHDSTISNIHTTHAIAHKQCTQKNKNFLSHDSFMQKTDTTTTKIIFDMIVLPTNFPGEPKKLKLEAINSTAVRVEWKPPTDRNADIKGYYIKYAEVIDLNEDNWIRSEPVPSNQNEHLISGLSPATSYNITVAAFTRNGEGPNAKPKKTKTKTAVPSVPQRVKLTLLSEDQPGSPGVIVEWLPPKDIHGELKEYLVAFGVQGEAKVDERRFGANIEKFTATFLDHGAIYEFKIAAKNEVDFGEYATETIKTIEGVPSGSPENLTASVLSPSSIQLAWDPPMKKHRQGDILIYEVVYCESMDQQDDVRINTTDRRMLIENLKADTSYTFLIRAFTSVGGGPWASQLAVKTFSLSVLPPPTNVQSKFITLTSMEVTWEPPVRSKSMKNKMQVVGYRVYYSSQPNSNVENWPSLDVNHVTWAEIRNLEPNTAYAVKVRAKTTDGRFGGYSHTSISDRFINEKPDAVSGFIASVHNSRSVTLEWKPPRKPGVSRYKIEYMGIRKIKDFSGMEETTVDVRREIIVPKEEKLRHIDNLVSSTLYTFNITAKFVDGSWGPTNILHIETTQDVSSLESPTVIRSLSDSMVKLGLKPANEERNSVLYYWLVVLPTDAADTKRSFDFNNREISLGSPRSGWIAGKFDGDHLPTEFIIGDGRKNDDGDVFNRPLPKNYNYVAFLRAFYASNKHISSPYSRPLLPNPYYQSVSGPHHNSRQSIDLLWIVAPICAAVVLILLVILIIIIASRKRRINDKSVSTCASKVVMTTGSAPVPASVVDPVEIRRVQYQSPAMLCHPPIAISDLECHIEQLRANDNAKFSLEYESIDPGQQFTWEASNLEVNKSKNRYANVIAYDHSRVVLQSMPHTHSLVTTIPGQLVAGSDYINANYLDGFRKPNAYIATQGPMPDTFCDFWRMVWEKQSGSIVMMTKLEERNRIKCDQYWPSRGSEMYGSLQVTLVDVIELATFTIRTFQLSMEFTPEKREVKHFQFTAWPDYGVPSHPAPLLLFMKRVKFMTLNGSGPVIVHCSAGVGRTGVYIVLDAMLERIKHSGTVDIYGHVTCLRSQRNYMVQTEDQYVFIHTAILEAVTCGNTEVPARNLFAHIQSLMEPANQFSASSSTISGMEAEFKARFKLSSGKNTTLSFASANQSCNKHKNRLVNVLPLESTRVCLQPIRGVDGSDYINANFIDGYRYRKAYIATQGPLAETVEDFWRAMWECNCNIIVMLTKLKEQGREKCHQYWPNERSARYQYFVVDPLAEYNMPQYILREFKVTDARDGQSRTVRQFQLTDWPEYGVPPTGDGFIEFIGQVHKTKEQFGQEGPIAVHCSSGVGRTGVFITLSIVLERMRFEGVVDMFQTVNILRTQRPGLVQTGEQYSFCYRAALEYLGSFDHYTN</sequence>
<keyword evidence="9 17" id="KW-1133">Transmembrane helix</keyword>
<dbReference type="Pfam" id="PF00102">
    <property type="entry name" value="Y_phosphatase"/>
    <property type="match status" value="2"/>
</dbReference>
<evidence type="ECO:0000256" key="12">
    <source>
        <dbReference type="ARBA" id="ARBA00023170"/>
    </source>
</evidence>
<evidence type="ECO:0000256" key="15">
    <source>
        <dbReference type="ARBA" id="ARBA00051722"/>
    </source>
</evidence>
<feature type="compositionally biased region" description="Low complexity" evidence="16">
    <location>
        <begin position="590"/>
        <end position="608"/>
    </location>
</feature>
<feature type="domain" description="Ig-like" evidence="20">
    <location>
        <begin position="1"/>
        <end position="78"/>
    </location>
</feature>
<evidence type="ECO:0000256" key="14">
    <source>
        <dbReference type="ARBA" id="ARBA00023319"/>
    </source>
</evidence>
<evidence type="ECO:0000259" key="21">
    <source>
        <dbReference type="PROSITE" id="PS50853"/>
    </source>
</evidence>
<dbReference type="InterPro" id="IPR003599">
    <property type="entry name" value="Ig_sub"/>
</dbReference>
<dbReference type="PROSITE" id="PS50056">
    <property type="entry name" value="TYR_PHOSPHATASE_2"/>
    <property type="match status" value="2"/>
</dbReference>
<dbReference type="GO" id="GO:0099560">
    <property type="term" value="P:synaptic membrane adhesion"/>
    <property type="evidence" value="ECO:0000318"/>
    <property type="project" value="GO_Central"/>
</dbReference>
<evidence type="ECO:0000256" key="4">
    <source>
        <dbReference type="ARBA" id="ARBA00022692"/>
    </source>
</evidence>
<evidence type="ECO:0000256" key="9">
    <source>
        <dbReference type="ARBA" id="ARBA00022989"/>
    </source>
</evidence>
<reference evidence="24" key="1">
    <citation type="submission" date="2012-12" db="EMBL/GenBank/DDBJ databases">
        <authorList>
            <person name="Hellsten U."/>
            <person name="Grimwood J."/>
            <person name="Chapman J.A."/>
            <person name="Shapiro H."/>
            <person name="Aerts A."/>
            <person name="Otillar R.P."/>
            <person name="Terry A.Y."/>
            <person name="Boore J.L."/>
            <person name="Simakov O."/>
            <person name="Marletaz F."/>
            <person name="Cho S.-J."/>
            <person name="Edsinger-Gonzales E."/>
            <person name="Havlak P."/>
            <person name="Kuo D.-H."/>
            <person name="Larsson T."/>
            <person name="Lv J."/>
            <person name="Arendt D."/>
            <person name="Savage R."/>
            <person name="Osoegawa K."/>
            <person name="de Jong P."/>
            <person name="Lindberg D.R."/>
            <person name="Seaver E.C."/>
            <person name="Weisblat D.A."/>
            <person name="Putnam N.H."/>
            <person name="Grigoriev I.V."/>
            <person name="Rokhsar D.S."/>
        </authorList>
    </citation>
    <scope>NUCLEOTIDE SEQUENCE</scope>
</reference>
<dbReference type="FunFam" id="2.60.40.10:FF:000082">
    <property type="entry name" value="receptor-type tyrosine-protein phosphatase delta isoform X2"/>
    <property type="match status" value="1"/>
</dbReference>
<feature type="domain" description="Tyrosine-protein phosphatase" evidence="18">
    <location>
        <begin position="1730"/>
        <end position="1992"/>
    </location>
</feature>
<dbReference type="Gene3D" id="3.90.190.10">
    <property type="entry name" value="Protein tyrosine phosphatase superfamily"/>
    <property type="match status" value="2"/>
</dbReference>
<dbReference type="CTD" id="20194555"/>
<keyword evidence="8" id="KW-0904">Protein phosphatase</keyword>
<feature type="domain" description="Fibronectin type-III" evidence="21">
    <location>
        <begin position="875"/>
        <end position="968"/>
    </location>
</feature>
<dbReference type="InterPro" id="IPR036179">
    <property type="entry name" value="Ig-like_dom_sf"/>
</dbReference>
<dbReference type="SUPFAM" id="SSF52799">
    <property type="entry name" value="(Phosphotyrosine protein) phosphatases II"/>
    <property type="match status" value="2"/>
</dbReference>
<organism evidence="23 24">
    <name type="scientific">Helobdella robusta</name>
    <name type="common">Californian leech</name>
    <dbReference type="NCBI Taxonomy" id="6412"/>
    <lineage>
        <taxon>Eukaryota</taxon>
        <taxon>Metazoa</taxon>
        <taxon>Spiralia</taxon>
        <taxon>Lophotrochozoa</taxon>
        <taxon>Annelida</taxon>
        <taxon>Clitellata</taxon>
        <taxon>Hirudinea</taxon>
        <taxon>Rhynchobdellida</taxon>
        <taxon>Glossiphoniidae</taxon>
        <taxon>Helobdella</taxon>
    </lineage>
</organism>
<keyword evidence="24" id="KW-1185">Reference proteome</keyword>
<dbReference type="PROSITE" id="PS50835">
    <property type="entry name" value="IG_LIKE"/>
    <property type="match status" value="3"/>
</dbReference>
<evidence type="ECO:0000256" key="1">
    <source>
        <dbReference type="ARBA" id="ARBA00004479"/>
    </source>
</evidence>
<dbReference type="GeneID" id="20194555"/>
<dbReference type="SMART" id="SM00404">
    <property type="entry name" value="PTPc_motif"/>
    <property type="match status" value="2"/>
</dbReference>
<dbReference type="HOGENOM" id="CLU_001645_4_2_1"/>
<evidence type="ECO:0000256" key="3">
    <source>
        <dbReference type="ARBA" id="ARBA00013064"/>
    </source>
</evidence>
<keyword evidence="4 17" id="KW-0812">Transmembrane</keyword>
<feature type="transmembrane region" description="Helical" evidence="17">
    <location>
        <begin position="1329"/>
        <end position="1353"/>
    </location>
</feature>
<feature type="domain" description="Ig-like" evidence="20">
    <location>
        <begin position="90"/>
        <end position="169"/>
    </location>
</feature>
<dbReference type="Proteomes" id="UP000015101">
    <property type="component" value="Unassembled WGS sequence"/>
</dbReference>
<dbReference type="InParanoid" id="T1EDA3"/>
<dbReference type="EnsemblMetazoa" id="HelroT102544">
    <property type="protein sequence ID" value="HelroP102544"/>
    <property type="gene ID" value="HelroG102544"/>
</dbReference>
<dbReference type="KEGG" id="hro:HELRODRAFT_102544"/>
<comment type="subcellular location">
    <subcellularLocation>
        <location evidence="1">Membrane</location>
        <topology evidence="1">Single-pass type I membrane protein</topology>
    </subcellularLocation>
</comment>
<feature type="domain" description="Ig-like" evidence="20">
    <location>
        <begin position="183"/>
        <end position="265"/>
    </location>
</feature>
<dbReference type="InterPro" id="IPR013783">
    <property type="entry name" value="Ig-like_fold"/>
</dbReference>